<dbReference type="FunCoup" id="A0A059A2I4">
    <property type="interactions" value="894"/>
</dbReference>
<dbReference type="Pfam" id="PF11891">
    <property type="entry name" value="RETICULATA-like"/>
    <property type="match status" value="1"/>
</dbReference>
<feature type="region of interest" description="Disordered" evidence="9">
    <location>
        <begin position="81"/>
        <end position="103"/>
    </location>
</feature>
<dbReference type="InterPro" id="IPR021825">
    <property type="entry name" value="RETICULATA-related"/>
</dbReference>
<comment type="subcellular location">
    <subcellularLocation>
        <location evidence="1">Plastid</location>
        <location evidence="1">Chloroplast membrane</location>
        <topology evidence="1">Multi-pass membrane protein</topology>
    </subcellularLocation>
</comment>
<gene>
    <name evidence="11" type="ORF">EUGRSUZ_K01298</name>
</gene>
<evidence type="ECO:0000256" key="5">
    <source>
        <dbReference type="ARBA" id="ARBA00022692"/>
    </source>
</evidence>
<dbReference type="eggNOG" id="ENOG502QRRA">
    <property type="taxonomic scope" value="Eukaryota"/>
</dbReference>
<comment type="similarity">
    <text evidence="2">Belongs to the RETICULATA family.</text>
</comment>
<keyword evidence="5 10" id="KW-0812">Transmembrane</keyword>
<keyword evidence="4" id="KW-0934">Plastid</keyword>
<dbReference type="KEGG" id="egr:104425128"/>
<keyword evidence="8 10" id="KW-0472">Membrane</keyword>
<dbReference type="GO" id="GO:0009648">
    <property type="term" value="P:photoperiodism"/>
    <property type="evidence" value="ECO:0000318"/>
    <property type="project" value="GO_Central"/>
</dbReference>
<dbReference type="PANTHER" id="PTHR31620:SF15">
    <property type="entry name" value="PROTEIN RETICULATA-RELATED 2, CHLOROPLASTIC-RELATED"/>
    <property type="match status" value="1"/>
</dbReference>
<feature type="compositionally biased region" description="Gly residues" evidence="9">
    <location>
        <begin position="81"/>
        <end position="97"/>
    </location>
</feature>
<sequence>MATLSQLRYRLRHNPLAGHHSFGGNRDRINSNPSVVAFPPSSSSLNLQNQSFLLPEIKTFPAKLHAKFDFSCGAGGGNGGVGHGSGGGGDNSGGWSGDGSSDESSSPFAGLGILGLFLNGWRSRVAADPQFPFKVLMEELVGVSACVLGDMASRPNFGLNELDFVFSTLVVGCILNFTLMYLLAPTASAASSSLPALFASCPKSHMFEPGAYGIVERFGTFVYKGTVFAAVGFAAGLVGTAISNGLMKMRKKMDPTFETPNKPPPTILNAATWAIHMGLSSNLRYQTLNGIEFLLEKWLPSLGFKTSVVALRCANNVLGGMTFVILARLTGSQSVQEAKPGKVEDRLVSEKEKLVDGEAEGVQGNENSYK</sequence>
<dbReference type="PANTHER" id="PTHR31620">
    <property type="entry name" value="PROTEIN RETICULATA-RELATED 2, CHLOROPLASTIC-RELATED"/>
    <property type="match status" value="1"/>
</dbReference>
<keyword evidence="3" id="KW-0150">Chloroplast</keyword>
<evidence type="ECO:0000256" key="2">
    <source>
        <dbReference type="ARBA" id="ARBA00010793"/>
    </source>
</evidence>
<dbReference type="OMA" id="MGTFVYK"/>
<evidence type="ECO:0000256" key="9">
    <source>
        <dbReference type="SAM" id="MobiDB-lite"/>
    </source>
</evidence>
<feature type="region of interest" description="Disordered" evidence="9">
    <location>
        <begin position="338"/>
        <end position="370"/>
    </location>
</feature>
<feature type="transmembrane region" description="Helical" evidence="10">
    <location>
        <begin position="164"/>
        <end position="184"/>
    </location>
</feature>
<feature type="compositionally biased region" description="Basic and acidic residues" evidence="9">
    <location>
        <begin position="339"/>
        <end position="356"/>
    </location>
</feature>
<proteinExistence type="inferred from homology"/>
<evidence type="ECO:0000256" key="10">
    <source>
        <dbReference type="SAM" id="Phobius"/>
    </source>
</evidence>
<evidence type="ECO:0000313" key="11">
    <source>
        <dbReference type="EMBL" id="KCW47545.1"/>
    </source>
</evidence>
<organism evidence="11">
    <name type="scientific">Eucalyptus grandis</name>
    <name type="common">Flooded gum</name>
    <dbReference type="NCBI Taxonomy" id="71139"/>
    <lineage>
        <taxon>Eukaryota</taxon>
        <taxon>Viridiplantae</taxon>
        <taxon>Streptophyta</taxon>
        <taxon>Embryophyta</taxon>
        <taxon>Tracheophyta</taxon>
        <taxon>Spermatophyta</taxon>
        <taxon>Magnoliopsida</taxon>
        <taxon>eudicotyledons</taxon>
        <taxon>Gunneridae</taxon>
        <taxon>Pentapetalae</taxon>
        <taxon>rosids</taxon>
        <taxon>malvids</taxon>
        <taxon>Myrtales</taxon>
        <taxon>Myrtaceae</taxon>
        <taxon>Myrtoideae</taxon>
        <taxon>Eucalypteae</taxon>
        <taxon>Eucalyptus</taxon>
    </lineage>
</organism>
<feature type="transmembrane region" description="Helical" evidence="10">
    <location>
        <begin position="227"/>
        <end position="247"/>
    </location>
</feature>
<protein>
    <submittedName>
        <fullName evidence="11">Uncharacterized protein</fullName>
    </submittedName>
</protein>
<evidence type="ECO:0000256" key="6">
    <source>
        <dbReference type="ARBA" id="ARBA00022946"/>
    </source>
</evidence>
<dbReference type="GO" id="GO:0009507">
    <property type="term" value="C:chloroplast"/>
    <property type="evidence" value="ECO:0000318"/>
    <property type="project" value="GO_Central"/>
</dbReference>
<dbReference type="GO" id="GO:0000302">
    <property type="term" value="P:response to reactive oxygen species"/>
    <property type="evidence" value="ECO:0000318"/>
    <property type="project" value="GO_Central"/>
</dbReference>
<dbReference type="OrthoDB" id="497268at2759"/>
<evidence type="ECO:0000256" key="3">
    <source>
        <dbReference type="ARBA" id="ARBA00022528"/>
    </source>
</evidence>
<dbReference type="Gramene" id="KCW47545">
    <property type="protein sequence ID" value="KCW47545"/>
    <property type="gene ID" value="EUGRSUZ_K01298"/>
</dbReference>
<evidence type="ECO:0000256" key="4">
    <source>
        <dbReference type="ARBA" id="ARBA00022640"/>
    </source>
</evidence>
<accession>A0A059A2I4</accession>
<reference evidence="11" key="1">
    <citation type="submission" date="2013-07" db="EMBL/GenBank/DDBJ databases">
        <title>The genome of Eucalyptus grandis.</title>
        <authorList>
            <person name="Schmutz J."/>
            <person name="Hayes R."/>
            <person name="Myburg A."/>
            <person name="Tuskan G."/>
            <person name="Grattapaglia D."/>
            <person name="Rokhsar D.S."/>
        </authorList>
    </citation>
    <scope>NUCLEOTIDE SEQUENCE</scope>
    <source>
        <tissue evidence="11">Leaf extractions</tissue>
    </source>
</reference>
<name>A0A059A2I4_EUCGR</name>
<dbReference type="STRING" id="71139.A0A059A2I4"/>
<dbReference type="EMBL" id="KK198763">
    <property type="protein sequence ID" value="KCW47545.1"/>
    <property type="molecule type" value="Genomic_DNA"/>
</dbReference>
<evidence type="ECO:0000256" key="8">
    <source>
        <dbReference type="ARBA" id="ARBA00023136"/>
    </source>
</evidence>
<keyword evidence="7 10" id="KW-1133">Transmembrane helix</keyword>
<evidence type="ECO:0000256" key="1">
    <source>
        <dbReference type="ARBA" id="ARBA00004508"/>
    </source>
</evidence>
<dbReference type="AlphaFoldDB" id="A0A059A2I4"/>
<keyword evidence="6" id="KW-0809">Transit peptide</keyword>
<dbReference type="InParanoid" id="A0A059A2I4"/>
<dbReference type="GO" id="GO:0031969">
    <property type="term" value="C:chloroplast membrane"/>
    <property type="evidence" value="ECO:0007669"/>
    <property type="project" value="UniProtKB-SubCell"/>
</dbReference>
<evidence type="ECO:0000256" key="7">
    <source>
        <dbReference type="ARBA" id="ARBA00022989"/>
    </source>
</evidence>